<dbReference type="InterPro" id="IPR021109">
    <property type="entry name" value="Peptidase_aspartic_dom_sf"/>
</dbReference>
<feature type="compositionally biased region" description="Low complexity" evidence="8">
    <location>
        <begin position="463"/>
        <end position="476"/>
    </location>
</feature>
<evidence type="ECO:0000256" key="4">
    <source>
        <dbReference type="ARBA" id="ARBA00022801"/>
    </source>
</evidence>
<evidence type="ECO:0000256" key="8">
    <source>
        <dbReference type="SAM" id="MobiDB-lite"/>
    </source>
</evidence>
<keyword evidence="9" id="KW-1133">Transmembrane helix</keyword>
<dbReference type="OMA" id="MASANCE"/>
<evidence type="ECO:0000256" key="2">
    <source>
        <dbReference type="ARBA" id="ARBA00022670"/>
    </source>
</evidence>
<feature type="region of interest" description="Disordered" evidence="8">
    <location>
        <begin position="454"/>
        <end position="500"/>
    </location>
</feature>
<dbReference type="InterPro" id="IPR001969">
    <property type="entry name" value="Aspartic_peptidase_AS"/>
</dbReference>
<dbReference type="Pfam" id="PF14543">
    <property type="entry name" value="TAXi_N"/>
    <property type="match status" value="1"/>
</dbReference>
<dbReference type="PRINTS" id="PR00792">
    <property type="entry name" value="PEPSIN"/>
</dbReference>
<dbReference type="AlphaFoldDB" id="A0A7N0SXK7"/>
<feature type="active site" evidence="6">
    <location>
        <position position="312"/>
    </location>
</feature>
<dbReference type="PANTHER" id="PTHR13683">
    <property type="entry name" value="ASPARTYL PROTEASES"/>
    <property type="match status" value="1"/>
</dbReference>
<dbReference type="FunFam" id="2.40.70.10:FF:000030">
    <property type="entry name" value="Eukaryotic aspartyl protease family protein"/>
    <property type="match status" value="1"/>
</dbReference>
<proteinExistence type="inferred from homology"/>
<dbReference type="InterPro" id="IPR001461">
    <property type="entry name" value="Aspartic_peptidase_A1"/>
</dbReference>
<reference evidence="11" key="1">
    <citation type="submission" date="2021-01" db="UniProtKB">
        <authorList>
            <consortium name="EnsemblPlants"/>
        </authorList>
    </citation>
    <scope>IDENTIFICATION</scope>
</reference>
<sequence length="674" mass="74337">MATTRPMLDAPILLTLLLTVSIIRHLLIGAADHRRAATNGNSAPPPMLLPLYHSSPNASLQRRDASGMSEKRRLQIAASRKDSARMRLYDNLLTDGYYTTRLWIGTPPQEFALIVDTGSTVTYVPCSNCKECGKHQDPKFQPDKSNTYEPVKCDLNCNCDMEGKYCIYDRRYAEMSSSSGVLGEDLISFGNESQLVPQRLVFGCENVETGDLYTQRADGIVGLGRGQLSIVDQLVEKSAISDSFSLCYGGMGTTGGAMILGKIPPPPNMAFTRSDPYRSPYYNIDLKEMHVAGKPLRISPKIFDGKYGTVLDSGTTYAYLPEDAFIAFKNAIMKERPNLKQINGPDSNFNDICFSGAGSNVSELSKTFPEVSLVFGNGQKVLLSPENYLFRHTKVRGAYCLGIFQNGNDPTTLLGGIVVRNTLVTYDRESEKIGFWKTNCSNLWKTLNISTAAAPAPEPAPTATPASPTVSALPPTVSSSTGKDVSLPPEPATSGSPQTRLPGELRIGFITFDMLFSTNNSGSKLNLSELSEAIAHELNVDNSQVRLLNFTSVENSSSVQWAIYPAEPASYFPTATATTIILRLTARQLHLPNSYRNYQVVDWKIQPRTKRNWWGQHMLAIIVGVIITLAILSMSIVTIWFIRRSKSRQFTSYEPVDDNHMISEQELQPLQTQT</sequence>
<evidence type="ECO:0000256" key="9">
    <source>
        <dbReference type="SAM" id="Phobius"/>
    </source>
</evidence>
<keyword evidence="3 7" id="KW-0064">Aspartyl protease</keyword>
<dbReference type="Gene3D" id="2.40.70.10">
    <property type="entry name" value="Acid Proteases"/>
    <property type="match status" value="2"/>
</dbReference>
<feature type="active site" evidence="6">
    <location>
        <position position="116"/>
    </location>
</feature>
<dbReference type="InterPro" id="IPR034161">
    <property type="entry name" value="Pepsin-like_plant"/>
</dbReference>
<dbReference type="Proteomes" id="UP000594263">
    <property type="component" value="Unplaced"/>
</dbReference>
<comment type="similarity">
    <text evidence="1 7">Belongs to the peptidase A1 family.</text>
</comment>
<protein>
    <recommendedName>
        <fullName evidence="10">Peptidase A1 domain-containing protein</fullName>
    </recommendedName>
</protein>
<dbReference type="GO" id="GO:0006508">
    <property type="term" value="P:proteolysis"/>
    <property type="evidence" value="ECO:0007669"/>
    <property type="project" value="UniProtKB-KW"/>
</dbReference>
<evidence type="ECO:0000256" key="1">
    <source>
        <dbReference type="ARBA" id="ARBA00007447"/>
    </source>
</evidence>
<dbReference type="PROSITE" id="PS00141">
    <property type="entry name" value="ASP_PROTEASE"/>
    <property type="match status" value="1"/>
</dbReference>
<keyword evidence="2 7" id="KW-0645">Protease</keyword>
<feature type="transmembrane region" description="Helical" evidence="9">
    <location>
        <begin position="618"/>
        <end position="642"/>
    </location>
</feature>
<name>A0A7N0SXK7_KALFE</name>
<keyword evidence="9" id="KW-0472">Membrane</keyword>
<dbReference type="EnsemblPlants" id="Kaladp0011s1205.1.v1.1">
    <property type="protein sequence ID" value="Kaladp0011s1205.1.v1.1"/>
    <property type="gene ID" value="Kaladp0011s1205.v1.1"/>
</dbReference>
<accession>A0A7N0SXK7</accession>
<evidence type="ECO:0000313" key="11">
    <source>
        <dbReference type="EnsemblPlants" id="Kaladp0011s1205.1.v1.1"/>
    </source>
</evidence>
<keyword evidence="12" id="KW-1185">Reference proteome</keyword>
<dbReference type="SUPFAM" id="SSF50630">
    <property type="entry name" value="Acid proteases"/>
    <property type="match status" value="1"/>
</dbReference>
<dbReference type="PROSITE" id="PS51767">
    <property type="entry name" value="PEPTIDASE_A1"/>
    <property type="match status" value="1"/>
</dbReference>
<dbReference type="InterPro" id="IPR032799">
    <property type="entry name" value="TAXi_C"/>
</dbReference>
<evidence type="ECO:0000256" key="7">
    <source>
        <dbReference type="RuleBase" id="RU000454"/>
    </source>
</evidence>
<evidence type="ECO:0000256" key="5">
    <source>
        <dbReference type="ARBA" id="ARBA00023180"/>
    </source>
</evidence>
<dbReference type="CDD" id="cd05476">
    <property type="entry name" value="pepsin_A_like_plant"/>
    <property type="match status" value="1"/>
</dbReference>
<dbReference type="FunFam" id="2.40.70.10:FF:000025">
    <property type="entry name" value="Aspartyl protease family protein"/>
    <property type="match status" value="1"/>
</dbReference>
<evidence type="ECO:0000256" key="3">
    <source>
        <dbReference type="ARBA" id="ARBA00022750"/>
    </source>
</evidence>
<dbReference type="Gramene" id="Kaladp0011s1205.1.v1.1">
    <property type="protein sequence ID" value="Kaladp0011s1205.1.v1.1"/>
    <property type="gene ID" value="Kaladp0011s1205.v1.1"/>
</dbReference>
<evidence type="ECO:0000256" key="6">
    <source>
        <dbReference type="PIRSR" id="PIRSR601461-1"/>
    </source>
</evidence>
<organism evidence="11 12">
    <name type="scientific">Kalanchoe fedtschenkoi</name>
    <name type="common">Lavender scallops</name>
    <name type="synonym">South American air plant</name>
    <dbReference type="NCBI Taxonomy" id="63787"/>
    <lineage>
        <taxon>Eukaryota</taxon>
        <taxon>Viridiplantae</taxon>
        <taxon>Streptophyta</taxon>
        <taxon>Embryophyta</taxon>
        <taxon>Tracheophyta</taxon>
        <taxon>Spermatophyta</taxon>
        <taxon>Magnoliopsida</taxon>
        <taxon>eudicotyledons</taxon>
        <taxon>Gunneridae</taxon>
        <taxon>Pentapetalae</taxon>
        <taxon>Saxifragales</taxon>
        <taxon>Crassulaceae</taxon>
        <taxon>Kalanchoe</taxon>
    </lineage>
</organism>
<keyword evidence="9" id="KW-0812">Transmembrane</keyword>
<dbReference type="PANTHER" id="PTHR13683:SF817">
    <property type="entry name" value="OS07G0592200 PROTEIN"/>
    <property type="match status" value="1"/>
</dbReference>
<dbReference type="InterPro" id="IPR032861">
    <property type="entry name" value="TAXi_N"/>
</dbReference>
<evidence type="ECO:0000259" key="10">
    <source>
        <dbReference type="PROSITE" id="PS51767"/>
    </source>
</evidence>
<dbReference type="GO" id="GO:0004190">
    <property type="term" value="F:aspartic-type endopeptidase activity"/>
    <property type="evidence" value="ECO:0007669"/>
    <property type="project" value="UniProtKB-KW"/>
</dbReference>
<dbReference type="InterPro" id="IPR033121">
    <property type="entry name" value="PEPTIDASE_A1"/>
</dbReference>
<keyword evidence="5" id="KW-0325">Glycoprotein</keyword>
<evidence type="ECO:0000313" key="12">
    <source>
        <dbReference type="Proteomes" id="UP000594263"/>
    </source>
</evidence>
<dbReference type="Pfam" id="PF14541">
    <property type="entry name" value="TAXi_C"/>
    <property type="match status" value="1"/>
</dbReference>
<feature type="domain" description="Peptidase A1" evidence="10">
    <location>
        <begin position="98"/>
        <end position="436"/>
    </location>
</feature>
<keyword evidence="4 7" id="KW-0378">Hydrolase</keyword>